<dbReference type="EMBL" id="BARV01013611">
    <property type="protein sequence ID" value="GAI24449.1"/>
    <property type="molecule type" value="Genomic_DNA"/>
</dbReference>
<sequence>ALVRETGGLCVPETYLAVCREVSDVLSSEYPERNALYQQRLEVIENDLKGLRDELLEKVRQAGMTSAKVLVSNYQADFVSWLGLEPIATFVGSDIETVAGIEHCIKKAEAQGVRFVIANKQEGTALAKALAERLGA</sequence>
<dbReference type="Pfam" id="PF01297">
    <property type="entry name" value="ZnuA"/>
    <property type="match status" value="1"/>
</dbReference>
<dbReference type="SUPFAM" id="SSF53807">
    <property type="entry name" value="Helical backbone' metal receptor"/>
    <property type="match status" value="1"/>
</dbReference>
<feature type="coiled-coil region" evidence="1">
    <location>
        <begin position="34"/>
        <end position="61"/>
    </location>
</feature>
<reference evidence="2" key="1">
    <citation type="journal article" date="2014" name="Front. Microbiol.">
        <title>High frequency of phylogenetically diverse reductive dehalogenase-homologous genes in deep subseafloor sedimentary metagenomes.</title>
        <authorList>
            <person name="Kawai M."/>
            <person name="Futagami T."/>
            <person name="Toyoda A."/>
            <person name="Takaki Y."/>
            <person name="Nishi S."/>
            <person name="Hori S."/>
            <person name="Arai W."/>
            <person name="Tsubouchi T."/>
            <person name="Morono Y."/>
            <person name="Uchiyama I."/>
            <person name="Ito T."/>
            <person name="Fujiyama A."/>
            <person name="Inagaki F."/>
            <person name="Takami H."/>
        </authorList>
    </citation>
    <scope>NUCLEOTIDE SEQUENCE</scope>
    <source>
        <strain evidence="2">Expedition CK06-06</strain>
    </source>
</reference>
<feature type="non-terminal residue" evidence="2">
    <location>
        <position position="136"/>
    </location>
</feature>
<evidence type="ECO:0000256" key="1">
    <source>
        <dbReference type="SAM" id="Coils"/>
    </source>
</evidence>
<dbReference type="AlphaFoldDB" id="X1P0M7"/>
<proteinExistence type="predicted"/>
<name>X1P0M7_9ZZZZ</name>
<dbReference type="GO" id="GO:0030001">
    <property type="term" value="P:metal ion transport"/>
    <property type="evidence" value="ECO:0007669"/>
    <property type="project" value="InterPro"/>
</dbReference>
<feature type="non-terminal residue" evidence="2">
    <location>
        <position position="1"/>
    </location>
</feature>
<gene>
    <name evidence="2" type="ORF">S06H3_24457</name>
</gene>
<evidence type="ECO:0000313" key="2">
    <source>
        <dbReference type="EMBL" id="GAI24449.1"/>
    </source>
</evidence>
<dbReference type="InterPro" id="IPR006127">
    <property type="entry name" value="ZnuA-like"/>
</dbReference>
<protein>
    <submittedName>
        <fullName evidence="2">Uncharacterized protein</fullName>
    </submittedName>
</protein>
<organism evidence="2">
    <name type="scientific">marine sediment metagenome</name>
    <dbReference type="NCBI Taxonomy" id="412755"/>
    <lineage>
        <taxon>unclassified sequences</taxon>
        <taxon>metagenomes</taxon>
        <taxon>ecological metagenomes</taxon>
    </lineage>
</organism>
<keyword evidence="1" id="KW-0175">Coiled coil</keyword>
<dbReference type="GO" id="GO:0046872">
    <property type="term" value="F:metal ion binding"/>
    <property type="evidence" value="ECO:0007669"/>
    <property type="project" value="InterPro"/>
</dbReference>
<accession>X1P0M7</accession>
<comment type="caution">
    <text evidence="2">The sequence shown here is derived from an EMBL/GenBank/DDBJ whole genome shotgun (WGS) entry which is preliminary data.</text>
</comment>